<accession>X1JJ27</accession>
<dbReference type="AlphaFoldDB" id="X1JJ27"/>
<sequence>MTVASIPLRGSYDYRRIFTGYSDRPKSIDYQVIENDVRLKEAASNQPSILALKQLKSVYEECSIDNWDGYGALSISAEAVSE</sequence>
<reference evidence="1" key="1">
    <citation type="journal article" date="2014" name="Front. Microbiol.">
        <title>High frequency of phylogenetically diverse reductive dehalogenase-homologous genes in deep subseafloor sedimentary metagenomes.</title>
        <authorList>
            <person name="Kawai M."/>
            <person name="Futagami T."/>
            <person name="Toyoda A."/>
            <person name="Takaki Y."/>
            <person name="Nishi S."/>
            <person name="Hori S."/>
            <person name="Arai W."/>
            <person name="Tsubouchi T."/>
            <person name="Morono Y."/>
            <person name="Uchiyama I."/>
            <person name="Ito T."/>
            <person name="Fujiyama A."/>
            <person name="Inagaki F."/>
            <person name="Takami H."/>
        </authorList>
    </citation>
    <scope>NUCLEOTIDE SEQUENCE</scope>
    <source>
        <strain evidence="1">Expedition CK06-06</strain>
    </source>
</reference>
<feature type="non-terminal residue" evidence="1">
    <location>
        <position position="82"/>
    </location>
</feature>
<comment type="caution">
    <text evidence="1">The sequence shown here is derived from an EMBL/GenBank/DDBJ whole genome shotgun (WGS) entry which is preliminary data.</text>
</comment>
<dbReference type="EMBL" id="BARU01031007">
    <property type="protein sequence ID" value="GAH69748.1"/>
    <property type="molecule type" value="Genomic_DNA"/>
</dbReference>
<proteinExistence type="predicted"/>
<protein>
    <submittedName>
        <fullName evidence="1">Uncharacterized protein</fullName>
    </submittedName>
</protein>
<organism evidence="1">
    <name type="scientific">marine sediment metagenome</name>
    <dbReference type="NCBI Taxonomy" id="412755"/>
    <lineage>
        <taxon>unclassified sequences</taxon>
        <taxon>metagenomes</taxon>
        <taxon>ecological metagenomes</taxon>
    </lineage>
</organism>
<name>X1JJ27_9ZZZZ</name>
<gene>
    <name evidence="1" type="ORF">S03H2_49104</name>
</gene>
<evidence type="ECO:0000313" key="1">
    <source>
        <dbReference type="EMBL" id="GAH69748.1"/>
    </source>
</evidence>